<keyword evidence="4 7" id="KW-0133">Cell shape</keyword>
<evidence type="ECO:0000313" key="10">
    <source>
        <dbReference type="EMBL" id="MDI9859109.1"/>
    </source>
</evidence>
<comment type="pathway">
    <text evidence="1 7">Cell wall biogenesis; peptidoglycan biosynthesis.</text>
</comment>
<sequence length="249" mass="28328">MKHIFLAFITLLGFGGFAQTNPSFYTKQLQFPRVREAVKLKGKAVEDLLKSKGINTQKYDMYIRAFKKERVLEVWVKNQESAQYTLAKTYDFCATTGVLGPKRRSGDRQMPEGFYTVNAFNPQSEYILSFRVGYPNASDLKFADPVNPGDNIFIHGSCLTIGCIPVGDELINELYLFAIKAKNSGNDIPVHIFPTKLSDDNYNALKQEFSTNNDLIEFWSWLKPGYQYFETTHKLPKVTIASDGKYVVN</sequence>
<evidence type="ECO:0000256" key="7">
    <source>
        <dbReference type="PROSITE-ProRule" id="PRU01373"/>
    </source>
</evidence>
<feature type="signal peptide" evidence="8">
    <location>
        <begin position="1"/>
        <end position="18"/>
    </location>
</feature>
<evidence type="ECO:0000256" key="6">
    <source>
        <dbReference type="ARBA" id="ARBA00023316"/>
    </source>
</evidence>
<evidence type="ECO:0000256" key="3">
    <source>
        <dbReference type="ARBA" id="ARBA00022679"/>
    </source>
</evidence>
<evidence type="ECO:0000313" key="11">
    <source>
        <dbReference type="Proteomes" id="UP001236507"/>
    </source>
</evidence>
<keyword evidence="8" id="KW-0732">Signal</keyword>
<dbReference type="CDD" id="cd16913">
    <property type="entry name" value="YkuD_like"/>
    <property type="match status" value="1"/>
</dbReference>
<comment type="similarity">
    <text evidence="2">Belongs to the YkuD family.</text>
</comment>
<feature type="domain" description="L,D-TPase catalytic" evidence="9">
    <location>
        <begin position="61"/>
        <end position="191"/>
    </location>
</feature>
<dbReference type="SUPFAM" id="SSF141523">
    <property type="entry name" value="L,D-transpeptidase catalytic domain-like"/>
    <property type="match status" value="1"/>
</dbReference>
<dbReference type="PROSITE" id="PS52029">
    <property type="entry name" value="LD_TPASE"/>
    <property type="match status" value="1"/>
</dbReference>
<dbReference type="EMBL" id="JASHIF010000007">
    <property type="protein sequence ID" value="MDI9859109.1"/>
    <property type="molecule type" value="Genomic_DNA"/>
</dbReference>
<dbReference type="RefSeq" id="WP_283344137.1">
    <property type="nucleotide sequence ID" value="NZ_JASHIF010000007.1"/>
</dbReference>
<keyword evidence="3" id="KW-0808">Transferase</keyword>
<evidence type="ECO:0000256" key="4">
    <source>
        <dbReference type="ARBA" id="ARBA00022960"/>
    </source>
</evidence>
<proteinExistence type="inferred from homology"/>
<reference evidence="10 11" key="1">
    <citation type="submission" date="2023-05" db="EMBL/GenBank/DDBJ databases">
        <title>Novel species of genus Flectobacillus isolated from stream in China.</title>
        <authorList>
            <person name="Lu H."/>
        </authorList>
    </citation>
    <scope>NUCLEOTIDE SEQUENCE [LARGE SCALE GENOMIC DNA]</scope>
    <source>
        <strain evidence="10 11">KCTC 42575</strain>
    </source>
</reference>
<dbReference type="Pfam" id="PF03734">
    <property type="entry name" value="YkuD"/>
    <property type="match status" value="1"/>
</dbReference>
<evidence type="ECO:0000256" key="2">
    <source>
        <dbReference type="ARBA" id="ARBA00005992"/>
    </source>
</evidence>
<name>A0ABT6Y6B3_9BACT</name>
<feature type="active site" description="Proton donor/acceptor" evidence="7">
    <location>
        <position position="155"/>
    </location>
</feature>
<dbReference type="Proteomes" id="UP001236507">
    <property type="component" value="Unassembled WGS sequence"/>
</dbReference>
<organism evidence="10 11">
    <name type="scientific">Flectobacillus roseus</name>
    <dbReference type="NCBI Taxonomy" id="502259"/>
    <lineage>
        <taxon>Bacteria</taxon>
        <taxon>Pseudomonadati</taxon>
        <taxon>Bacteroidota</taxon>
        <taxon>Cytophagia</taxon>
        <taxon>Cytophagales</taxon>
        <taxon>Flectobacillaceae</taxon>
        <taxon>Flectobacillus</taxon>
    </lineage>
</organism>
<dbReference type="PANTHER" id="PTHR36699:SF1">
    <property type="entry name" value="L,D-TRANSPEPTIDASE YAFK-RELATED"/>
    <property type="match status" value="1"/>
</dbReference>
<comment type="caution">
    <text evidence="10">The sequence shown here is derived from an EMBL/GenBank/DDBJ whole genome shotgun (WGS) entry which is preliminary data.</text>
</comment>
<evidence type="ECO:0000256" key="5">
    <source>
        <dbReference type="ARBA" id="ARBA00022984"/>
    </source>
</evidence>
<dbReference type="InterPro" id="IPR038063">
    <property type="entry name" value="Transpep_catalytic_dom"/>
</dbReference>
<dbReference type="InterPro" id="IPR005490">
    <property type="entry name" value="LD_TPept_cat_dom"/>
</dbReference>
<dbReference type="PANTHER" id="PTHR36699">
    <property type="entry name" value="LD-TRANSPEPTIDASE"/>
    <property type="match status" value="1"/>
</dbReference>
<feature type="active site" description="Nucleophile" evidence="7">
    <location>
        <position position="163"/>
    </location>
</feature>
<evidence type="ECO:0000256" key="8">
    <source>
        <dbReference type="SAM" id="SignalP"/>
    </source>
</evidence>
<keyword evidence="11" id="KW-1185">Reference proteome</keyword>
<evidence type="ECO:0000256" key="1">
    <source>
        <dbReference type="ARBA" id="ARBA00004752"/>
    </source>
</evidence>
<accession>A0ABT6Y6B3</accession>
<keyword evidence="6 7" id="KW-0961">Cell wall biogenesis/degradation</keyword>
<gene>
    <name evidence="10" type="ORF">QM524_07815</name>
</gene>
<keyword evidence="5 7" id="KW-0573">Peptidoglycan synthesis</keyword>
<protein>
    <submittedName>
        <fullName evidence="10">L,D-transpeptidase family protein</fullName>
    </submittedName>
</protein>
<evidence type="ECO:0000259" key="9">
    <source>
        <dbReference type="PROSITE" id="PS52029"/>
    </source>
</evidence>
<feature type="chain" id="PRO_5045565141" evidence="8">
    <location>
        <begin position="19"/>
        <end position="249"/>
    </location>
</feature>